<gene>
    <name evidence="1" type="ORF">SAMN05660350_01134</name>
</gene>
<dbReference type="SUPFAM" id="SSF55781">
    <property type="entry name" value="GAF domain-like"/>
    <property type="match status" value="1"/>
</dbReference>
<dbReference type="InterPro" id="IPR029016">
    <property type="entry name" value="GAF-like_dom_sf"/>
</dbReference>
<reference evidence="1 2" key="1">
    <citation type="submission" date="2016-12" db="EMBL/GenBank/DDBJ databases">
        <authorList>
            <person name="Song W.-J."/>
            <person name="Kurnit D.M."/>
        </authorList>
    </citation>
    <scope>NUCLEOTIDE SEQUENCE [LARGE SCALE GENOMIC DNA]</scope>
    <source>
        <strain evidence="1 2">DSM 43162</strain>
    </source>
</reference>
<accession>A0A1M7SXK9</accession>
<dbReference type="Gene3D" id="3.30.450.40">
    <property type="match status" value="1"/>
</dbReference>
<name>A0A1M7SXK9_9ACTN</name>
<protein>
    <submittedName>
        <fullName evidence="1">ANTAR domain-containing protein</fullName>
    </submittedName>
</protein>
<evidence type="ECO:0000313" key="1">
    <source>
        <dbReference type="EMBL" id="SHN63235.1"/>
    </source>
</evidence>
<proteinExistence type="predicted"/>
<dbReference type="AlphaFoldDB" id="A0A1M7SXK9"/>
<dbReference type="EMBL" id="FRDM01000004">
    <property type="protein sequence ID" value="SHN63235.1"/>
    <property type="molecule type" value="Genomic_DNA"/>
</dbReference>
<organism evidence="1 2">
    <name type="scientific">Geodermatophilus obscurus</name>
    <dbReference type="NCBI Taxonomy" id="1861"/>
    <lineage>
        <taxon>Bacteria</taxon>
        <taxon>Bacillati</taxon>
        <taxon>Actinomycetota</taxon>
        <taxon>Actinomycetes</taxon>
        <taxon>Geodermatophilales</taxon>
        <taxon>Geodermatophilaceae</taxon>
        <taxon>Geodermatophilus</taxon>
    </lineage>
</organism>
<dbReference type="Proteomes" id="UP000184428">
    <property type="component" value="Unassembled WGS sequence"/>
</dbReference>
<sequence length="255" mass="26584">MILHVSSIAERFSLALEDVREPRLAVPELLPVQLARACARTLGVDAAGLSVTAGEAGRAPLGASSATADLAERLQFTAGDGPCESAHRNQEPVFAATADMQRRWPAFARLLAEHTPYRAVVALPIGETLAGPGALDLFFTDEAAVPRLDVFEAMAVGDLTCAALGDAAVWAPWSPRGGPAWLHGPAAQRRALVWTAIGRVSMAHDTTAPAALDVLRAAAARTGRTVDDLAGDVVAGRLDPTFLPAPDDLPPAPRG</sequence>
<evidence type="ECO:0000313" key="2">
    <source>
        <dbReference type="Proteomes" id="UP000184428"/>
    </source>
</evidence>